<name>A0A834TMF2_9FABA</name>
<dbReference type="EMBL" id="JAAIUW010000007">
    <property type="protein sequence ID" value="KAF7824520.1"/>
    <property type="molecule type" value="Genomic_DNA"/>
</dbReference>
<accession>A0A834TMF2</accession>
<reference evidence="1" key="1">
    <citation type="submission" date="2020-09" db="EMBL/GenBank/DDBJ databases">
        <title>Genome-Enabled Discovery of Anthraquinone Biosynthesis in Senna tora.</title>
        <authorList>
            <person name="Kang S.-H."/>
            <person name="Pandey R.P."/>
            <person name="Lee C.-M."/>
            <person name="Sim J.-S."/>
            <person name="Jeong J.-T."/>
            <person name="Choi B.-S."/>
            <person name="Jung M."/>
            <person name="Ginzburg D."/>
            <person name="Zhao K."/>
            <person name="Won S.Y."/>
            <person name="Oh T.-J."/>
            <person name="Yu Y."/>
            <person name="Kim N.-H."/>
            <person name="Lee O.R."/>
            <person name="Lee T.-H."/>
            <person name="Bashyal P."/>
            <person name="Kim T.-S."/>
            <person name="Lee W.-H."/>
            <person name="Kawkins C."/>
            <person name="Kim C.-K."/>
            <person name="Kim J.S."/>
            <person name="Ahn B.O."/>
            <person name="Rhee S.Y."/>
            <person name="Sohng J.K."/>
        </authorList>
    </citation>
    <scope>NUCLEOTIDE SEQUENCE</scope>
    <source>
        <tissue evidence="1">Leaf</tissue>
    </source>
</reference>
<comment type="caution">
    <text evidence="1">The sequence shown here is derived from an EMBL/GenBank/DDBJ whole genome shotgun (WGS) entry which is preliminary data.</text>
</comment>
<proteinExistence type="predicted"/>
<dbReference type="Proteomes" id="UP000634136">
    <property type="component" value="Unassembled WGS sequence"/>
</dbReference>
<keyword evidence="2" id="KW-1185">Reference proteome</keyword>
<protein>
    <submittedName>
        <fullName evidence="1">Uncharacterized protein</fullName>
    </submittedName>
</protein>
<organism evidence="1 2">
    <name type="scientific">Senna tora</name>
    <dbReference type="NCBI Taxonomy" id="362788"/>
    <lineage>
        <taxon>Eukaryota</taxon>
        <taxon>Viridiplantae</taxon>
        <taxon>Streptophyta</taxon>
        <taxon>Embryophyta</taxon>
        <taxon>Tracheophyta</taxon>
        <taxon>Spermatophyta</taxon>
        <taxon>Magnoliopsida</taxon>
        <taxon>eudicotyledons</taxon>
        <taxon>Gunneridae</taxon>
        <taxon>Pentapetalae</taxon>
        <taxon>rosids</taxon>
        <taxon>fabids</taxon>
        <taxon>Fabales</taxon>
        <taxon>Fabaceae</taxon>
        <taxon>Caesalpinioideae</taxon>
        <taxon>Cassia clade</taxon>
        <taxon>Senna</taxon>
    </lineage>
</organism>
<evidence type="ECO:0000313" key="1">
    <source>
        <dbReference type="EMBL" id="KAF7824520.1"/>
    </source>
</evidence>
<dbReference type="AlphaFoldDB" id="A0A834TMF2"/>
<sequence>MVCTHHNQYLHIQGQTMQVYKIAVYKMMMKVRHLQSQYEVAQKMKVYHLQSLYMLAYMEFVEVLAGNKEAIGATRGPIEIVETSQTVPETNNVGTNSCGPNNVPNPEDAPCDRCNLHCYRVPYEQCNGIATGQGSRENPLLVHRETILTTTCYTKNCPSLNKTWPGYNNTPLTSTACRLEMCPATNNLGRSFTWHKAKQPTFSRHPTYSLQVPIKGICLLQECHLTCSLHGRYRCISM</sequence>
<gene>
    <name evidence="1" type="ORF">G2W53_022664</name>
</gene>
<evidence type="ECO:0000313" key="2">
    <source>
        <dbReference type="Proteomes" id="UP000634136"/>
    </source>
</evidence>